<evidence type="ECO:0000256" key="1">
    <source>
        <dbReference type="SAM" id="MobiDB-lite"/>
    </source>
</evidence>
<feature type="compositionally biased region" description="Polar residues" evidence="1">
    <location>
        <begin position="1"/>
        <end position="15"/>
    </location>
</feature>
<proteinExistence type="predicted"/>
<protein>
    <recommendedName>
        <fullName evidence="4">Basic proline-rich protein-like</fullName>
    </recommendedName>
</protein>
<keyword evidence="3" id="KW-1185">Reference proteome</keyword>
<accession>A0AAV7QAZ1</accession>
<evidence type="ECO:0008006" key="4">
    <source>
        <dbReference type="Google" id="ProtNLM"/>
    </source>
</evidence>
<sequence length="325" mass="34288">MIGSARSSGQDQSGQPKGALQPATRAPDPQLWKMTVGGTRRFPVVSPHKRPPVLNLGRPSVAGPVVGIQGLPGSRPQGSGHAFPREALPKWTPFRAAPGGPPPPCLTVLRSLSARGHQAPPPEQKADPTPADAPSRRSRPHLPLRVGPLSGPAPGAVPRSVRGRSRNSAGNHVGPGPHQGAQVCQRPPPGPRPHPSRSACVGRSPTALQLGEPPGTARHGPARPPAGLRPPHSPKQPESLGGPLRGGKTAPRGPPVHSSRRTPLQTPDRPPQRIKAPLQSRPLRSRSVKRAPCSAPWPRRPSENYLLASIFSSRLKRPLTMDAPF</sequence>
<dbReference type="AlphaFoldDB" id="A0AAV7QAZ1"/>
<evidence type="ECO:0000313" key="2">
    <source>
        <dbReference type="EMBL" id="KAJ1135753.1"/>
    </source>
</evidence>
<feature type="compositionally biased region" description="Pro residues" evidence="1">
    <location>
        <begin position="222"/>
        <end position="234"/>
    </location>
</feature>
<comment type="caution">
    <text evidence="2">The sequence shown here is derived from an EMBL/GenBank/DDBJ whole genome shotgun (WGS) entry which is preliminary data.</text>
</comment>
<gene>
    <name evidence="2" type="ORF">NDU88_002185</name>
</gene>
<organism evidence="2 3">
    <name type="scientific">Pleurodeles waltl</name>
    <name type="common">Iberian ribbed newt</name>
    <dbReference type="NCBI Taxonomy" id="8319"/>
    <lineage>
        <taxon>Eukaryota</taxon>
        <taxon>Metazoa</taxon>
        <taxon>Chordata</taxon>
        <taxon>Craniata</taxon>
        <taxon>Vertebrata</taxon>
        <taxon>Euteleostomi</taxon>
        <taxon>Amphibia</taxon>
        <taxon>Batrachia</taxon>
        <taxon>Caudata</taxon>
        <taxon>Salamandroidea</taxon>
        <taxon>Salamandridae</taxon>
        <taxon>Pleurodelinae</taxon>
        <taxon>Pleurodeles</taxon>
    </lineage>
</organism>
<evidence type="ECO:0000313" key="3">
    <source>
        <dbReference type="Proteomes" id="UP001066276"/>
    </source>
</evidence>
<feature type="region of interest" description="Disordered" evidence="1">
    <location>
        <begin position="65"/>
        <end position="299"/>
    </location>
</feature>
<feature type="region of interest" description="Disordered" evidence="1">
    <location>
        <begin position="1"/>
        <end position="31"/>
    </location>
</feature>
<dbReference type="EMBL" id="JANPWB010000010">
    <property type="protein sequence ID" value="KAJ1135753.1"/>
    <property type="molecule type" value="Genomic_DNA"/>
</dbReference>
<reference evidence="2" key="1">
    <citation type="journal article" date="2022" name="bioRxiv">
        <title>Sequencing and chromosome-scale assembly of the giantPleurodeles waltlgenome.</title>
        <authorList>
            <person name="Brown T."/>
            <person name="Elewa A."/>
            <person name="Iarovenko S."/>
            <person name="Subramanian E."/>
            <person name="Araus A.J."/>
            <person name="Petzold A."/>
            <person name="Susuki M."/>
            <person name="Suzuki K.-i.T."/>
            <person name="Hayashi T."/>
            <person name="Toyoda A."/>
            <person name="Oliveira C."/>
            <person name="Osipova E."/>
            <person name="Leigh N.D."/>
            <person name="Simon A."/>
            <person name="Yun M.H."/>
        </authorList>
    </citation>
    <scope>NUCLEOTIDE SEQUENCE</scope>
    <source>
        <strain evidence="2">20211129_DDA</strain>
        <tissue evidence="2">Liver</tissue>
    </source>
</reference>
<dbReference type="Proteomes" id="UP001066276">
    <property type="component" value="Chromosome 6"/>
</dbReference>
<name>A0AAV7QAZ1_PLEWA</name>